<dbReference type="EMBL" id="CP002696">
    <property type="protein sequence ID" value="AEE17435.1"/>
    <property type="molecule type" value="Genomic_DNA"/>
</dbReference>
<dbReference type="PROSITE" id="PS51257">
    <property type="entry name" value="PROKAR_LIPOPROTEIN"/>
    <property type="match status" value="1"/>
</dbReference>
<gene>
    <name evidence="3" type="ordered locus">Trebr_2020</name>
</gene>
<dbReference type="Proteomes" id="UP000006546">
    <property type="component" value="Chromosome"/>
</dbReference>
<evidence type="ECO:0000256" key="1">
    <source>
        <dbReference type="ARBA" id="ARBA00004418"/>
    </source>
</evidence>
<comment type="similarity">
    <text evidence="2">Belongs to the bacterial solute-binding protein 1 family.</text>
</comment>
<dbReference type="eggNOG" id="COG1653">
    <property type="taxonomic scope" value="Bacteria"/>
</dbReference>
<dbReference type="Pfam" id="PF01547">
    <property type="entry name" value="SBP_bac_1"/>
    <property type="match status" value="1"/>
</dbReference>
<organism evidence="3 4">
    <name type="scientific">Treponema brennaborense (strain DSM 12168 / CIP 105900 / DD5/3)</name>
    <dbReference type="NCBI Taxonomy" id="906968"/>
    <lineage>
        <taxon>Bacteria</taxon>
        <taxon>Pseudomonadati</taxon>
        <taxon>Spirochaetota</taxon>
        <taxon>Spirochaetia</taxon>
        <taxon>Spirochaetales</taxon>
        <taxon>Treponemataceae</taxon>
        <taxon>Treponema</taxon>
    </lineage>
</organism>
<accession>F4LJQ5</accession>
<comment type="subcellular location">
    <subcellularLocation>
        <location evidence="1">Periplasm</location>
    </subcellularLocation>
</comment>
<dbReference type="SUPFAM" id="SSF53850">
    <property type="entry name" value="Periplasmic binding protein-like II"/>
    <property type="match status" value="1"/>
</dbReference>
<sequence>MKKLRIMIGGGFTLITVALSLCLLCGCSGKKDGSGGNVVLHVLNYFDITRANATDEIERVWNAFSAQHPDIKVVREDLFNEPFHERLKSYVDAGQIPDVLYLWPSGRSSDLHANNLVKDLAPFVERDGLDGVFNAVALKKQMGGYLGELPNGMTHTSVLYANNAVLAACGLEPAQTYEELAAQVPVLARQGYETVLMANEEQWVLQSCLFSLLLGRFAGEYWVEHILSGTAEFTDPEFLAAFEFLKRMCLDDVIAKSTFDVNYNDVVGYFAAGRAAYLIDGDWRIGSFITDAVTGKALISPADQERIELLVFPSIPGERQRGSVAGICGTGWGMSAAIPAGSAKEEAAWQLIKWLESAEIQLWRMEKGIAPFPSRTDINTSGAALEPLQSKSAAFTKAYFSITPVFDGGLPQEVSTVCNEVLPLVCLEKMTALQAAQAIQEAADRYFGL</sequence>
<name>F4LJQ5_TREBD</name>
<dbReference type="KEGG" id="tbe:Trebr_2020"/>
<dbReference type="InterPro" id="IPR050490">
    <property type="entry name" value="Bact_solute-bd_prot1"/>
</dbReference>
<dbReference type="PANTHER" id="PTHR43649">
    <property type="entry name" value="ARABINOSE-BINDING PROTEIN-RELATED"/>
    <property type="match status" value="1"/>
</dbReference>
<dbReference type="RefSeq" id="WP_013759138.1">
    <property type="nucleotide sequence ID" value="NC_015500.1"/>
</dbReference>
<reference evidence="4" key="1">
    <citation type="submission" date="2011-04" db="EMBL/GenBank/DDBJ databases">
        <title>The complete genome of Treponema brennaborense DSM 12168.</title>
        <authorList>
            <person name="Lucas S."/>
            <person name="Han J."/>
            <person name="Lapidus A."/>
            <person name="Bruce D."/>
            <person name="Goodwin L."/>
            <person name="Pitluck S."/>
            <person name="Peters L."/>
            <person name="Kyrpides N."/>
            <person name="Mavromatis K."/>
            <person name="Ivanova N."/>
            <person name="Mikhailova N."/>
            <person name="Pagani I."/>
            <person name="Teshima H."/>
            <person name="Detter J.C."/>
            <person name="Tapia R."/>
            <person name="Han C."/>
            <person name="Land M."/>
            <person name="Hauser L."/>
            <person name="Markowitz V."/>
            <person name="Cheng J.-F."/>
            <person name="Hugenholtz P."/>
            <person name="Woyke T."/>
            <person name="Wu D."/>
            <person name="Gronow S."/>
            <person name="Wellnitz S."/>
            <person name="Brambilla E."/>
            <person name="Klenk H.-P."/>
            <person name="Eisen J.A."/>
        </authorList>
    </citation>
    <scope>NUCLEOTIDE SEQUENCE [LARGE SCALE GENOMIC DNA]</scope>
    <source>
        <strain evidence="4">DSM 12168 / CIP 105900 / DD5/3</strain>
    </source>
</reference>
<dbReference type="STRING" id="906968.Trebr_2020"/>
<keyword evidence="4" id="KW-1185">Reference proteome</keyword>
<dbReference type="GO" id="GO:0042597">
    <property type="term" value="C:periplasmic space"/>
    <property type="evidence" value="ECO:0007669"/>
    <property type="project" value="UniProtKB-SubCell"/>
</dbReference>
<dbReference type="AlphaFoldDB" id="F4LJQ5"/>
<dbReference type="InterPro" id="IPR006059">
    <property type="entry name" value="SBP"/>
</dbReference>
<proteinExistence type="inferred from homology"/>
<protein>
    <submittedName>
        <fullName evidence="3">Extracellular solute-binding protein family 1</fullName>
    </submittedName>
</protein>
<evidence type="ECO:0000313" key="3">
    <source>
        <dbReference type="EMBL" id="AEE17435.1"/>
    </source>
</evidence>
<dbReference type="OrthoDB" id="9798191at2"/>
<evidence type="ECO:0000313" key="4">
    <source>
        <dbReference type="Proteomes" id="UP000006546"/>
    </source>
</evidence>
<dbReference type="HOGENOM" id="CLU_031285_12_0_12"/>
<evidence type="ECO:0000256" key="2">
    <source>
        <dbReference type="ARBA" id="ARBA00008520"/>
    </source>
</evidence>
<dbReference type="Gene3D" id="3.40.190.10">
    <property type="entry name" value="Periplasmic binding protein-like II"/>
    <property type="match status" value="2"/>
</dbReference>